<dbReference type="CDD" id="cd00093">
    <property type="entry name" value="HTH_XRE"/>
    <property type="match status" value="1"/>
</dbReference>
<dbReference type="OrthoDB" id="5074395at2"/>
<protein>
    <submittedName>
        <fullName evidence="2">Transcriptional regulator with XRE-family HTH domain</fullName>
    </submittedName>
    <submittedName>
        <fullName evidence="3">XRE family transcriptional regulator</fullName>
    </submittedName>
</protein>
<sequence>MKEGVWEQYATELGSRLRQARAVRGLSQERIAHEAGLAAFTYQKLEKGESRPGAPANPTLRTLVSLAAVLDVSLADLLPDIPDALTE</sequence>
<dbReference type="InterPro" id="IPR001387">
    <property type="entry name" value="Cro/C1-type_HTH"/>
</dbReference>
<evidence type="ECO:0000313" key="3">
    <source>
        <dbReference type="EMBL" id="RXZ87394.1"/>
    </source>
</evidence>
<dbReference type="Proteomes" id="UP000292686">
    <property type="component" value="Unassembled WGS sequence"/>
</dbReference>
<reference evidence="3 4" key="1">
    <citation type="submission" date="2019-01" db="EMBL/GenBank/DDBJ databases">
        <title>Agromyces.</title>
        <authorList>
            <person name="Li J."/>
        </authorList>
    </citation>
    <scope>NUCLEOTIDE SEQUENCE [LARGE SCALE GENOMIC DNA]</scope>
    <source>
        <strain evidence="3 4">DSM 23870</strain>
    </source>
</reference>
<reference evidence="2 5" key="2">
    <citation type="submission" date="2020-07" db="EMBL/GenBank/DDBJ databases">
        <title>Sequencing the genomes of 1000 actinobacteria strains.</title>
        <authorList>
            <person name="Klenk H.-P."/>
        </authorList>
    </citation>
    <scope>NUCLEOTIDE SEQUENCE [LARGE SCALE GENOMIC DNA]</scope>
    <source>
        <strain evidence="2 5">DSM 23870</strain>
    </source>
</reference>
<dbReference type="RefSeq" id="WP_129172968.1">
    <property type="nucleotide sequence ID" value="NZ_JACCBI010000001.1"/>
</dbReference>
<evidence type="ECO:0000313" key="4">
    <source>
        <dbReference type="Proteomes" id="UP000292686"/>
    </source>
</evidence>
<organism evidence="3 4">
    <name type="scientific">Agromyces atrinae</name>
    <dbReference type="NCBI Taxonomy" id="592376"/>
    <lineage>
        <taxon>Bacteria</taxon>
        <taxon>Bacillati</taxon>
        <taxon>Actinomycetota</taxon>
        <taxon>Actinomycetes</taxon>
        <taxon>Micrococcales</taxon>
        <taxon>Microbacteriaceae</taxon>
        <taxon>Agromyces</taxon>
    </lineage>
</organism>
<comment type="caution">
    <text evidence="3">The sequence shown here is derived from an EMBL/GenBank/DDBJ whole genome shotgun (WGS) entry which is preliminary data.</text>
</comment>
<feature type="domain" description="HTH cro/C1-type" evidence="1">
    <location>
        <begin position="17"/>
        <end position="77"/>
    </location>
</feature>
<dbReference type="SMART" id="SM00530">
    <property type="entry name" value="HTH_XRE"/>
    <property type="match status" value="1"/>
</dbReference>
<dbReference type="PROSITE" id="PS50943">
    <property type="entry name" value="HTH_CROC1"/>
    <property type="match status" value="1"/>
</dbReference>
<gene>
    <name evidence="2" type="ORF">BJ972_001253</name>
    <name evidence="3" type="ORF">ESP50_05605</name>
</gene>
<dbReference type="InterPro" id="IPR010982">
    <property type="entry name" value="Lambda_DNA-bd_dom_sf"/>
</dbReference>
<evidence type="ECO:0000313" key="5">
    <source>
        <dbReference type="Proteomes" id="UP000581087"/>
    </source>
</evidence>
<dbReference type="SUPFAM" id="SSF47413">
    <property type="entry name" value="lambda repressor-like DNA-binding domains"/>
    <property type="match status" value="1"/>
</dbReference>
<dbReference type="Pfam" id="PF13560">
    <property type="entry name" value="HTH_31"/>
    <property type="match status" value="1"/>
</dbReference>
<dbReference type="EMBL" id="SDPM01000002">
    <property type="protein sequence ID" value="RXZ87394.1"/>
    <property type="molecule type" value="Genomic_DNA"/>
</dbReference>
<dbReference type="GO" id="GO:0003677">
    <property type="term" value="F:DNA binding"/>
    <property type="evidence" value="ECO:0007669"/>
    <property type="project" value="InterPro"/>
</dbReference>
<dbReference type="EMBL" id="JACCBI010000001">
    <property type="protein sequence ID" value="NYD66734.1"/>
    <property type="molecule type" value="Genomic_DNA"/>
</dbReference>
<evidence type="ECO:0000259" key="1">
    <source>
        <dbReference type="PROSITE" id="PS50943"/>
    </source>
</evidence>
<dbReference type="Gene3D" id="1.10.260.40">
    <property type="entry name" value="lambda repressor-like DNA-binding domains"/>
    <property type="match status" value="1"/>
</dbReference>
<accession>A0A4Q2M5I2</accession>
<name>A0A4Q2M5I2_9MICO</name>
<dbReference type="AlphaFoldDB" id="A0A4Q2M5I2"/>
<proteinExistence type="predicted"/>
<evidence type="ECO:0000313" key="2">
    <source>
        <dbReference type="EMBL" id="NYD66734.1"/>
    </source>
</evidence>
<dbReference type="Proteomes" id="UP000581087">
    <property type="component" value="Unassembled WGS sequence"/>
</dbReference>
<keyword evidence="4" id="KW-1185">Reference proteome</keyword>